<evidence type="ECO:0000313" key="3">
    <source>
        <dbReference type="EMBL" id="RUO53798.1"/>
    </source>
</evidence>
<evidence type="ECO:0008006" key="5">
    <source>
        <dbReference type="Google" id="ProtNLM"/>
    </source>
</evidence>
<reference evidence="4" key="1">
    <citation type="journal article" date="2018" name="Front. Microbiol.">
        <title>Genome-Based Analysis Reveals the Taxonomy and Diversity of the Family Idiomarinaceae.</title>
        <authorList>
            <person name="Liu Y."/>
            <person name="Lai Q."/>
            <person name="Shao Z."/>
        </authorList>
    </citation>
    <scope>NUCLEOTIDE SEQUENCE [LARGE SCALE GENOMIC DNA]</scope>
    <source>
        <strain evidence="4">F23</strain>
    </source>
</reference>
<dbReference type="RefSeq" id="WP_110574312.1">
    <property type="nucleotide sequence ID" value="NZ_PIPV01000005.1"/>
</dbReference>
<feature type="domain" description="Glycosyltransferase Maf N-terminal" evidence="2">
    <location>
        <begin position="288"/>
        <end position="513"/>
    </location>
</feature>
<accession>A0A432XYH2</accession>
<name>A0A432XYH2_9GAMM</name>
<dbReference type="Pfam" id="PF20157">
    <property type="entry name" value="Maf_flag10_N"/>
    <property type="match status" value="2"/>
</dbReference>
<evidence type="ECO:0000313" key="4">
    <source>
        <dbReference type="Proteomes" id="UP000287330"/>
    </source>
</evidence>
<dbReference type="InterPro" id="IPR002826">
    <property type="entry name" value="MptE-like"/>
</dbReference>
<evidence type="ECO:0000259" key="1">
    <source>
        <dbReference type="Pfam" id="PF01973"/>
    </source>
</evidence>
<dbReference type="EMBL" id="PIPV01000005">
    <property type="protein sequence ID" value="RUO53798.1"/>
    <property type="molecule type" value="Genomic_DNA"/>
</dbReference>
<sequence>MQTTLRFQVEEEEKQKHIDKDSFPVYDNKFNKNIQFLKLHYPDLFKKVAHSRFDSHSIFFTKHGELNIVQLNSGETLYPLNCDQSQLSHAHDAGLTNYRIGKASNKAPCYHRDQSGLILGTDSIAEGQSCETLVCLGLGLGASSEYIIHSSQYKNVILCEPCWDFFLASLYRIDVSAIAESIHSKGGLLAFDVGEETPISDTLQTIQEHLNLKEFDVYQHLHYEEYDAVTIGLSQGLWGDDLKSFVDNTVMSYKKPSHETPLFCQSIRTELKGANDNASLVSSDLTARFNENLQAFDKFFPDISRAMATYRPQHWLLTVSGQGQYNLFHTEREAFWYTTELSQDIQAAYEAFVESPVQTVPSNNVGGGKLSHYTFYQYAQKVTAIMNRYGKTMKGLPDSVPSMIFLSLGIGLAQEKLIKNHDVEYLYVIEPNIDFFYWAMHFVNWSDILDSFNESEKHINFSIGDDGTYFIEDMKSSMSKLNGFYLFNSFLFIDRKHKNMASNIIEFREELSNLLTLSEHFHYAHYALSHTIENFKSKNCLVNVSHSNNVDGLLPIFVVGNGPSLDSSIEQLKELQENALVVSCGTALYSLWKNGITPDFHAELEQNRCTYSIISQIPDKEYLKKISLLAPCWSHPDTAKLFKNHYAVFITSSGGMQYLSHLKHRFGINPVLPKRPNPTVTNFAVSSLLALGFQNLILIGVDLGFKDITHHHSKDSLYYKDREEKFSYQKSMGRRLMVRGNFTHYVYTKPEFRISAKNLGHTISEGGGGLVKNTSDGAKIEGAEGVQLSDIHFDKSLSKKSFITDYFDKLFSSGLSEELYQELCSLCDVEEVERLFNQLMQLFEELDESFSNLNAVIKQQKKFLYDSYHKGHRVFYGLFVSTFNYVHATLLKVAHSQQEEDQQIAILNETLKELCEMLTLCHDAFKENPLALEDSDTTELVTPS</sequence>
<dbReference type="PANTHER" id="PTHR41786">
    <property type="entry name" value="MOTILITY ACCESSORY FACTOR MAF"/>
    <property type="match status" value="1"/>
</dbReference>
<organism evidence="3 4">
    <name type="scientific">Idiomarina fontislapidosi</name>
    <dbReference type="NCBI Taxonomy" id="263723"/>
    <lineage>
        <taxon>Bacteria</taxon>
        <taxon>Pseudomonadati</taxon>
        <taxon>Pseudomonadota</taxon>
        <taxon>Gammaproteobacteria</taxon>
        <taxon>Alteromonadales</taxon>
        <taxon>Idiomarinaceae</taxon>
        <taxon>Idiomarina</taxon>
    </lineage>
</organism>
<dbReference type="Proteomes" id="UP000287330">
    <property type="component" value="Unassembled WGS sequence"/>
</dbReference>
<dbReference type="PANTHER" id="PTHR41786:SF1">
    <property type="entry name" value="6-HYDROXYMETHYLPTERIN DIPHOSPHOKINASE MPTE-LIKE DOMAIN-CONTAINING PROTEIN"/>
    <property type="match status" value="1"/>
</dbReference>
<gene>
    <name evidence="3" type="ORF">CWE25_07870</name>
</gene>
<dbReference type="Gene3D" id="3.90.1480.10">
    <property type="entry name" value="Alpha-2,3-sialyltransferase"/>
    <property type="match status" value="1"/>
</dbReference>
<proteinExistence type="predicted"/>
<feature type="domain" description="6-hydroxymethylpterin diphosphokinase MptE-like" evidence="1">
    <location>
        <begin position="551"/>
        <end position="707"/>
    </location>
</feature>
<dbReference type="InterPro" id="IPR045376">
    <property type="entry name" value="Maf_N"/>
</dbReference>
<evidence type="ECO:0000259" key="2">
    <source>
        <dbReference type="Pfam" id="PF20157"/>
    </source>
</evidence>
<feature type="domain" description="Glycosyltransferase Maf N-terminal" evidence="2">
    <location>
        <begin position="29"/>
        <end position="226"/>
    </location>
</feature>
<dbReference type="Pfam" id="PF01973">
    <property type="entry name" value="MptE-like"/>
    <property type="match status" value="1"/>
</dbReference>
<protein>
    <recommendedName>
        <fullName evidence="5">DUF115 domain-containing protein</fullName>
    </recommendedName>
</protein>
<dbReference type="OrthoDB" id="7254531at2"/>
<comment type="caution">
    <text evidence="3">The sequence shown here is derived from an EMBL/GenBank/DDBJ whole genome shotgun (WGS) entry which is preliminary data.</text>
</comment>
<keyword evidence="4" id="KW-1185">Reference proteome</keyword>
<dbReference type="AlphaFoldDB" id="A0A432XYH2"/>